<gene>
    <name evidence="1" type="ORF">NM688_g6249</name>
</gene>
<reference evidence="1" key="1">
    <citation type="submission" date="2022-07" db="EMBL/GenBank/DDBJ databases">
        <title>Genome Sequence of Phlebia brevispora.</title>
        <authorList>
            <person name="Buettner E."/>
        </authorList>
    </citation>
    <scope>NUCLEOTIDE SEQUENCE</scope>
    <source>
        <strain evidence="1">MPL23</strain>
    </source>
</reference>
<accession>A0ACC1SI61</accession>
<protein>
    <submittedName>
        <fullName evidence="1">Uncharacterized protein</fullName>
    </submittedName>
</protein>
<dbReference type="EMBL" id="JANHOG010001258">
    <property type="protein sequence ID" value="KAJ3540288.1"/>
    <property type="molecule type" value="Genomic_DNA"/>
</dbReference>
<name>A0ACC1SI61_9APHY</name>
<dbReference type="Proteomes" id="UP001148662">
    <property type="component" value="Unassembled WGS sequence"/>
</dbReference>
<sequence>MKQEVLSQTPQAVAPKKKIPVIIDTDPGVDDVIAILLALASPELDVRAIIITFGNTDVDAAYLNVLKIYNAVYKLFDSDFTSRAQFCNVAEGKIILARGSDVPLEGDLHSAQYFHGRDGLAGITERHPDLNVPYKIEESKYPGLTFTGRAGVDVAYDILKGEAPRSLTYLVLGPMTTLAHLCRNHADTVNERIGRVICMGGALDVPGNTGPVAEFNFFADPYAVRELLVPESGTPALPLNRFLLVPLDTTTPHELPFPYYASTIDPSFHSTKTPSVPEGKSPVVHFTSAFLEKTREVMLTFGKDAMELHDIVVVWCAIDNPPEKDEITNNVAHIPTLINGWGAVHRKFDVERIGELTRGMLVVDRREGEGAYDPGANRAKVQAELEKHNFNTSAVFESNALPAQVELEAEPSATKESDGVPVVTTTPGPAALLKLLARRVWGIESD</sequence>
<evidence type="ECO:0000313" key="1">
    <source>
        <dbReference type="EMBL" id="KAJ3540288.1"/>
    </source>
</evidence>
<evidence type="ECO:0000313" key="2">
    <source>
        <dbReference type="Proteomes" id="UP001148662"/>
    </source>
</evidence>
<organism evidence="1 2">
    <name type="scientific">Phlebia brevispora</name>
    <dbReference type="NCBI Taxonomy" id="194682"/>
    <lineage>
        <taxon>Eukaryota</taxon>
        <taxon>Fungi</taxon>
        <taxon>Dikarya</taxon>
        <taxon>Basidiomycota</taxon>
        <taxon>Agaricomycotina</taxon>
        <taxon>Agaricomycetes</taxon>
        <taxon>Polyporales</taxon>
        <taxon>Meruliaceae</taxon>
        <taxon>Phlebia</taxon>
    </lineage>
</organism>
<keyword evidence="2" id="KW-1185">Reference proteome</keyword>
<comment type="caution">
    <text evidence="1">The sequence shown here is derived from an EMBL/GenBank/DDBJ whole genome shotgun (WGS) entry which is preliminary data.</text>
</comment>
<proteinExistence type="predicted"/>